<dbReference type="Proteomes" id="UP000265643">
    <property type="component" value="Unassembled WGS sequence"/>
</dbReference>
<gene>
    <name evidence="1" type="ORF">KGMB01110_04130</name>
</gene>
<dbReference type="EMBL" id="BHGK01000001">
    <property type="protein sequence ID" value="GCA65977.1"/>
    <property type="molecule type" value="Genomic_DNA"/>
</dbReference>
<accession>A0A391NYM5</accession>
<organism evidence="1 2">
    <name type="scientific">Mediterraneibacter butyricigenes</name>
    <dbReference type="NCBI Taxonomy" id="2316025"/>
    <lineage>
        <taxon>Bacteria</taxon>
        <taxon>Bacillati</taxon>
        <taxon>Bacillota</taxon>
        <taxon>Clostridia</taxon>
        <taxon>Lachnospirales</taxon>
        <taxon>Lachnospiraceae</taxon>
        <taxon>Mediterraneibacter</taxon>
    </lineage>
</organism>
<evidence type="ECO:0000313" key="1">
    <source>
        <dbReference type="EMBL" id="GCA65977.1"/>
    </source>
</evidence>
<keyword evidence="2" id="KW-1185">Reference proteome</keyword>
<name>A0A391NYM5_9FIRM</name>
<sequence length="87" mass="9915">MYEYDEECVMTFLENQGQLFDEPVAETIPEAEAFLEDCMAVVVESLDEVREYFEENGMDVDGMSSEELEEASEVFPLPNGQYLIVEG</sequence>
<protein>
    <recommendedName>
        <fullName evidence="3">Glyoxalase</fullName>
    </recommendedName>
</protein>
<evidence type="ECO:0008006" key="3">
    <source>
        <dbReference type="Google" id="ProtNLM"/>
    </source>
</evidence>
<dbReference type="AlphaFoldDB" id="A0A391NYM5"/>
<reference evidence="2" key="1">
    <citation type="submission" date="2018-09" db="EMBL/GenBank/DDBJ databases">
        <title>Draft Genome Sequence of Mediterraneibacter sp. KCTC 15684.</title>
        <authorList>
            <person name="Kim J.S."/>
            <person name="Han K.I."/>
            <person name="Suh M.K."/>
            <person name="Lee K.C."/>
            <person name="Eom M.K."/>
            <person name="Lee J.H."/>
            <person name="Park S.H."/>
            <person name="Kang S.W."/>
            <person name="Park J.E."/>
            <person name="Oh B.S."/>
            <person name="Yu S.Y."/>
            <person name="Choi S.H."/>
            <person name="Lee D.H."/>
            <person name="Yoon H."/>
            <person name="Kim B."/>
            <person name="Yang S.J."/>
            <person name="Lee J.S."/>
        </authorList>
    </citation>
    <scope>NUCLEOTIDE SEQUENCE [LARGE SCALE GENOMIC DNA]</scope>
    <source>
        <strain evidence="2">KCTC 15684</strain>
    </source>
</reference>
<evidence type="ECO:0000313" key="2">
    <source>
        <dbReference type="Proteomes" id="UP000265643"/>
    </source>
</evidence>
<comment type="caution">
    <text evidence="1">The sequence shown here is derived from an EMBL/GenBank/DDBJ whole genome shotgun (WGS) entry which is preliminary data.</text>
</comment>
<proteinExistence type="predicted"/>
<dbReference type="RefSeq" id="WP_117601892.1">
    <property type="nucleotide sequence ID" value="NZ_BHGK01000001.1"/>
</dbReference>